<dbReference type="RefSeq" id="WP_060469674.1">
    <property type="nucleotide sequence ID" value="NZ_AP025515.1"/>
</dbReference>
<keyword evidence="1" id="KW-0812">Transmembrane</keyword>
<keyword evidence="3" id="KW-1185">Reference proteome</keyword>
<protein>
    <recommendedName>
        <fullName evidence="4">DUF4381 domain-containing protein</fullName>
    </recommendedName>
</protein>
<keyword evidence="1" id="KW-0472">Membrane</keyword>
<evidence type="ECO:0000313" key="3">
    <source>
        <dbReference type="Proteomes" id="UP000057389"/>
    </source>
</evidence>
<evidence type="ECO:0008006" key="4">
    <source>
        <dbReference type="Google" id="ProtNLM"/>
    </source>
</evidence>
<keyword evidence="1" id="KW-1133">Transmembrane helix</keyword>
<proteinExistence type="predicted"/>
<organism evidence="2 3">
    <name type="scientific">Vibrio toranzoniae</name>
    <dbReference type="NCBI Taxonomy" id="1194427"/>
    <lineage>
        <taxon>Bacteria</taxon>
        <taxon>Pseudomonadati</taxon>
        <taxon>Pseudomonadota</taxon>
        <taxon>Gammaproteobacteria</taxon>
        <taxon>Vibrionales</taxon>
        <taxon>Vibrionaceae</taxon>
        <taxon>Vibrio</taxon>
    </lineage>
</organism>
<dbReference type="EMBL" id="LMXU01000042">
    <property type="protein sequence ID" value="KWT99054.1"/>
    <property type="molecule type" value="Genomic_DNA"/>
</dbReference>
<name>A0A109D5P4_9VIBR</name>
<dbReference type="AlphaFoldDB" id="A0A109D5P4"/>
<dbReference type="Proteomes" id="UP000057389">
    <property type="component" value="Unassembled WGS sequence"/>
</dbReference>
<dbReference type="OrthoDB" id="6398942at2"/>
<dbReference type="GeneID" id="300180188"/>
<reference evidence="2 3" key="1">
    <citation type="submission" date="2015-11" db="EMBL/GenBank/DDBJ databases">
        <title>Draft WGS of Vibrio toranzoniae.</title>
        <authorList>
            <person name="Lasa A."/>
            <person name="Romalde J.L."/>
        </authorList>
    </citation>
    <scope>NUCLEOTIDE SEQUENCE [LARGE SCALE GENOMIC DNA]</scope>
    <source>
        <strain evidence="2 3">Vb 10.8</strain>
    </source>
</reference>
<dbReference type="Pfam" id="PF14316">
    <property type="entry name" value="DUF4381"/>
    <property type="match status" value="1"/>
</dbReference>
<comment type="caution">
    <text evidence="2">The sequence shown here is derived from an EMBL/GenBank/DDBJ whole genome shotgun (WGS) entry which is preliminary data.</text>
</comment>
<evidence type="ECO:0000313" key="2">
    <source>
        <dbReference type="EMBL" id="KWT99054.1"/>
    </source>
</evidence>
<feature type="transmembrane region" description="Helical" evidence="1">
    <location>
        <begin position="32"/>
        <end position="53"/>
    </location>
</feature>
<accession>A0A109D5P4</accession>
<gene>
    <name evidence="2" type="ORF">APQ14_18850</name>
</gene>
<dbReference type="InterPro" id="IPR025489">
    <property type="entry name" value="DUF4381"/>
</dbReference>
<sequence length="186" mass="21450">MAIEHTPPSTYILRELHDVTIPDSVSWVPQTIGWKILGVVLLLVAFYLTYRLALRWWNNRYRKEALKELVLLDARDKNSTERTFKVLKVVLRYLDSSNAKLFGQSYVNRLNAYLPVSAGTSANSNAFFTDEVSGLWMQSLIDPKVRLTFEQRLEVIQTAMMWLKLHKPDVQTKPNVQAKPEGQDNV</sequence>
<evidence type="ECO:0000256" key="1">
    <source>
        <dbReference type="SAM" id="Phobius"/>
    </source>
</evidence>